<evidence type="ECO:0000256" key="3">
    <source>
        <dbReference type="ARBA" id="ARBA00022723"/>
    </source>
</evidence>
<evidence type="ECO:0000313" key="12">
    <source>
        <dbReference type="EMBL" id="NDY94263.1"/>
    </source>
</evidence>
<keyword evidence="13" id="KW-1185">Reference proteome</keyword>
<dbReference type="EC" id="3.6.1.66" evidence="10"/>
<keyword evidence="3 10" id="KW-0479">Metal-binding</keyword>
<dbReference type="EMBL" id="JAAGSC010000023">
    <property type="protein sequence ID" value="NDY94263.1"/>
    <property type="molecule type" value="Genomic_DNA"/>
</dbReference>
<evidence type="ECO:0000256" key="7">
    <source>
        <dbReference type="ARBA" id="ARBA00023080"/>
    </source>
</evidence>
<evidence type="ECO:0000256" key="4">
    <source>
        <dbReference type="ARBA" id="ARBA00022741"/>
    </source>
</evidence>
<accession>A0A845UQZ9</accession>
<feature type="binding site" evidence="10">
    <location>
        <position position="64"/>
    </location>
    <ligand>
        <name>Mg(2+)</name>
        <dbReference type="ChEBI" id="CHEBI:18420"/>
    </ligand>
</feature>
<dbReference type="InterPro" id="IPR002637">
    <property type="entry name" value="RdgB/HAM1"/>
</dbReference>
<dbReference type="GO" id="GO:0036222">
    <property type="term" value="F:XTP diphosphatase activity"/>
    <property type="evidence" value="ECO:0007669"/>
    <property type="project" value="UniProtKB-UniRule"/>
</dbReference>
<comment type="cofactor">
    <cofactor evidence="10">
        <name>Mg(2+)</name>
        <dbReference type="ChEBI" id="CHEBI:18420"/>
    </cofactor>
    <text evidence="10">Binds 1 Mg(2+) ion per subunit.</text>
</comment>
<feature type="binding site" evidence="10">
    <location>
        <position position="172"/>
    </location>
    <ligand>
        <name>substrate</name>
    </ligand>
</feature>
<proteinExistence type="inferred from homology"/>
<feature type="active site" description="Proton acceptor" evidence="10">
    <location>
        <position position="64"/>
    </location>
</feature>
<evidence type="ECO:0000256" key="2">
    <source>
        <dbReference type="ARBA" id="ARBA00011738"/>
    </source>
</evidence>
<dbReference type="Proteomes" id="UP000484885">
    <property type="component" value="Unassembled WGS sequence"/>
</dbReference>
<comment type="similarity">
    <text evidence="1 10 11">Belongs to the HAM1 NTPase family.</text>
</comment>
<comment type="catalytic activity">
    <reaction evidence="8 10">
        <text>dITP + H2O = dIMP + diphosphate + H(+)</text>
        <dbReference type="Rhea" id="RHEA:28342"/>
        <dbReference type="ChEBI" id="CHEBI:15377"/>
        <dbReference type="ChEBI" id="CHEBI:15378"/>
        <dbReference type="ChEBI" id="CHEBI:33019"/>
        <dbReference type="ChEBI" id="CHEBI:61194"/>
        <dbReference type="ChEBI" id="CHEBI:61382"/>
        <dbReference type="EC" id="3.6.1.66"/>
    </reaction>
</comment>
<protein>
    <recommendedName>
        <fullName evidence="10">dITP/XTP pyrophosphatase</fullName>
        <ecNumber evidence="10">3.6.1.66</ecNumber>
    </recommendedName>
    <alternativeName>
        <fullName evidence="10">Non-canonical purine NTP pyrophosphatase</fullName>
    </alternativeName>
    <alternativeName>
        <fullName evidence="10">Non-standard purine NTP pyrophosphatase</fullName>
    </alternativeName>
    <alternativeName>
        <fullName evidence="10">Nucleoside-triphosphate diphosphatase</fullName>
    </alternativeName>
    <alternativeName>
        <fullName evidence="10">Nucleoside-triphosphate pyrophosphatase</fullName>
        <shortName evidence="10">NTPase</shortName>
    </alternativeName>
</protein>
<dbReference type="Gene3D" id="3.90.950.10">
    <property type="match status" value="1"/>
</dbReference>
<dbReference type="HAMAP" id="MF_01405">
    <property type="entry name" value="Non_canon_purine_NTPase"/>
    <property type="match status" value="1"/>
</dbReference>
<comment type="subunit">
    <text evidence="2 10">Homodimer.</text>
</comment>
<feature type="binding site" evidence="10">
    <location>
        <begin position="149"/>
        <end position="152"/>
    </location>
    <ligand>
        <name>substrate</name>
    </ligand>
</feature>
<gene>
    <name evidence="12" type="primary">rdgB</name>
    <name evidence="12" type="ORF">G3I74_00770</name>
</gene>
<evidence type="ECO:0000256" key="9">
    <source>
        <dbReference type="ARBA" id="ARBA00052017"/>
    </source>
</evidence>
<keyword evidence="4 10" id="KW-0547">Nucleotide-binding</keyword>
<feature type="binding site" evidence="10">
    <location>
        <begin position="177"/>
        <end position="178"/>
    </location>
    <ligand>
        <name>substrate</name>
    </ligand>
</feature>
<dbReference type="AlphaFoldDB" id="A0A845UQZ9"/>
<dbReference type="GO" id="GO:0036220">
    <property type="term" value="F:ITP diphosphatase activity"/>
    <property type="evidence" value="ECO:0007669"/>
    <property type="project" value="UniProtKB-UniRule"/>
</dbReference>
<dbReference type="PANTHER" id="PTHR11067">
    <property type="entry name" value="INOSINE TRIPHOSPHATE PYROPHOSPHATASE/HAM1 PROTEIN"/>
    <property type="match status" value="1"/>
</dbReference>
<evidence type="ECO:0000256" key="6">
    <source>
        <dbReference type="ARBA" id="ARBA00022842"/>
    </source>
</evidence>
<dbReference type="FunFam" id="3.90.950.10:FF:000001">
    <property type="entry name" value="dITP/XTP pyrophosphatase"/>
    <property type="match status" value="1"/>
</dbReference>
<dbReference type="InterPro" id="IPR020922">
    <property type="entry name" value="dITP/XTP_pyrophosphatase"/>
</dbReference>
<comment type="catalytic activity">
    <reaction evidence="9 10">
        <text>XTP + H2O = XMP + diphosphate + H(+)</text>
        <dbReference type="Rhea" id="RHEA:28610"/>
        <dbReference type="ChEBI" id="CHEBI:15377"/>
        <dbReference type="ChEBI" id="CHEBI:15378"/>
        <dbReference type="ChEBI" id="CHEBI:33019"/>
        <dbReference type="ChEBI" id="CHEBI:57464"/>
        <dbReference type="ChEBI" id="CHEBI:61314"/>
        <dbReference type="EC" id="3.6.1.66"/>
    </reaction>
</comment>
<dbReference type="GO" id="GO:0046872">
    <property type="term" value="F:metal ion binding"/>
    <property type="evidence" value="ECO:0007669"/>
    <property type="project" value="UniProtKB-KW"/>
</dbReference>
<dbReference type="GO" id="GO:0000166">
    <property type="term" value="F:nucleotide binding"/>
    <property type="evidence" value="ECO:0007669"/>
    <property type="project" value="UniProtKB-KW"/>
</dbReference>
<keyword evidence="7 10" id="KW-0546">Nucleotide metabolism</keyword>
<dbReference type="SUPFAM" id="SSF52972">
    <property type="entry name" value="ITPase-like"/>
    <property type="match status" value="1"/>
</dbReference>
<keyword evidence="5 10" id="KW-0378">Hydrolase</keyword>
<dbReference type="GO" id="GO:0009146">
    <property type="term" value="P:purine nucleoside triphosphate catabolic process"/>
    <property type="evidence" value="ECO:0007669"/>
    <property type="project" value="UniProtKB-UniRule"/>
</dbReference>
<evidence type="ECO:0000256" key="10">
    <source>
        <dbReference type="HAMAP-Rule" id="MF_01405"/>
    </source>
</evidence>
<dbReference type="GO" id="GO:0035870">
    <property type="term" value="F:dITP diphosphatase activity"/>
    <property type="evidence" value="ECO:0007669"/>
    <property type="project" value="UniProtKB-UniRule"/>
</dbReference>
<organism evidence="12 13">
    <name type="scientific">Wenzhouxiangella limi</name>
    <dbReference type="NCBI Taxonomy" id="2707351"/>
    <lineage>
        <taxon>Bacteria</taxon>
        <taxon>Pseudomonadati</taxon>
        <taxon>Pseudomonadota</taxon>
        <taxon>Gammaproteobacteria</taxon>
        <taxon>Chromatiales</taxon>
        <taxon>Wenzhouxiangellaceae</taxon>
        <taxon>Wenzhouxiangella</taxon>
    </lineage>
</organism>
<evidence type="ECO:0000313" key="13">
    <source>
        <dbReference type="Proteomes" id="UP000484885"/>
    </source>
</evidence>
<comment type="caution">
    <text evidence="10">Lacks conserved residue(s) required for the propagation of feature annotation.</text>
</comment>
<comment type="caution">
    <text evidence="12">The sequence shown here is derived from an EMBL/GenBank/DDBJ whole genome shotgun (WGS) entry which is preliminary data.</text>
</comment>
<dbReference type="InterPro" id="IPR029001">
    <property type="entry name" value="ITPase-like_fam"/>
</dbReference>
<feature type="binding site" evidence="10">
    <location>
        <begin position="3"/>
        <end position="8"/>
    </location>
    <ligand>
        <name>substrate</name>
    </ligand>
</feature>
<evidence type="ECO:0000256" key="1">
    <source>
        <dbReference type="ARBA" id="ARBA00008023"/>
    </source>
</evidence>
<name>A0A845UQZ9_9GAMM</name>
<dbReference type="GO" id="GO:0005829">
    <property type="term" value="C:cytosol"/>
    <property type="evidence" value="ECO:0007669"/>
    <property type="project" value="TreeGrafter"/>
</dbReference>
<dbReference type="CDD" id="cd00515">
    <property type="entry name" value="HAM1"/>
    <property type="match status" value="1"/>
</dbReference>
<evidence type="ECO:0000256" key="11">
    <source>
        <dbReference type="RuleBase" id="RU003781"/>
    </source>
</evidence>
<dbReference type="GO" id="GO:0017111">
    <property type="term" value="F:ribonucleoside triphosphate phosphatase activity"/>
    <property type="evidence" value="ECO:0007669"/>
    <property type="project" value="InterPro"/>
</dbReference>
<comment type="catalytic activity">
    <reaction evidence="10">
        <text>ITP + H2O = IMP + diphosphate + H(+)</text>
        <dbReference type="Rhea" id="RHEA:29399"/>
        <dbReference type="ChEBI" id="CHEBI:15377"/>
        <dbReference type="ChEBI" id="CHEBI:15378"/>
        <dbReference type="ChEBI" id="CHEBI:33019"/>
        <dbReference type="ChEBI" id="CHEBI:58053"/>
        <dbReference type="ChEBI" id="CHEBI:61402"/>
        <dbReference type="EC" id="3.6.1.66"/>
    </reaction>
</comment>
<reference evidence="12 13" key="1">
    <citation type="submission" date="2020-02" db="EMBL/GenBank/DDBJ databases">
        <authorList>
            <person name="Zhang X.-Y."/>
        </authorList>
    </citation>
    <scope>NUCLEOTIDE SEQUENCE [LARGE SCALE GENOMIC DNA]</scope>
    <source>
        <strain evidence="12 13">C33</strain>
    </source>
</reference>
<feature type="binding site" evidence="10">
    <location>
        <position position="65"/>
    </location>
    <ligand>
        <name>substrate</name>
    </ligand>
</feature>
<keyword evidence="6 10" id="KW-0460">Magnesium</keyword>
<evidence type="ECO:0000256" key="5">
    <source>
        <dbReference type="ARBA" id="ARBA00022801"/>
    </source>
</evidence>
<dbReference type="PANTHER" id="PTHR11067:SF9">
    <property type="entry name" value="INOSINE TRIPHOSPHATE PYROPHOSPHATASE"/>
    <property type="match status" value="1"/>
</dbReference>
<sequence>MASGNKGKLKEFRHLFEPLNIEVHAQSEFKIPPVAETGLTFVENALLKARAAARVAKLPALGDDSGLVVHALKGQPGIYSARFAGARASDRDNNDLLLEKLTGVTPEHRSARFYCCLVLLRHHRDPAPIIVSGTWHGTILEAPRGKGGFGYDPLFFDPQLGAGAAELSMAEKAQVSHRGKALKALIEDLKG</sequence>
<dbReference type="Pfam" id="PF01725">
    <property type="entry name" value="Ham1p_like"/>
    <property type="match status" value="1"/>
</dbReference>
<comment type="function">
    <text evidence="10">Pyrophosphatase that catalyzes the hydrolysis of nucleoside triphosphates to their monophosphate derivatives, with a high preference for the non-canonical purine nucleotides XTP (xanthosine triphosphate), dITP (deoxyinosine triphosphate) and ITP. Seems to function as a house-cleaning enzyme that removes non-canonical purine nucleotides from the nucleotide pool, thus preventing their incorporation into DNA/RNA and avoiding chromosomal lesions.</text>
</comment>
<dbReference type="NCBIfam" id="TIGR00042">
    <property type="entry name" value="RdgB/HAM1 family non-canonical purine NTP pyrophosphatase"/>
    <property type="match status" value="1"/>
</dbReference>
<evidence type="ECO:0000256" key="8">
    <source>
        <dbReference type="ARBA" id="ARBA00051875"/>
    </source>
</evidence>
<dbReference type="GO" id="GO:0009117">
    <property type="term" value="P:nucleotide metabolic process"/>
    <property type="evidence" value="ECO:0007669"/>
    <property type="project" value="UniProtKB-KW"/>
</dbReference>